<evidence type="ECO:0000256" key="3">
    <source>
        <dbReference type="ARBA" id="ARBA00022989"/>
    </source>
</evidence>
<feature type="transmembrane region" description="Helical" evidence="6">
    <location>
        <begin position="247"/>
        <end position="266"/>
    </location>
</feature>
<feature type="compositionally biased region" description="Basic and acidic residues" evidence="5">
    <location>
        <begin position="505"/>
        <end position="520"/>
    </location>
</feature>
<evidence type="ECO:0000256" key="1">
    <source>
        <dbReference type="ARBA" id="ARBA00004141"/>
    </source>
</evidence>
<comment type="caution">
    <text evidence="8">The sequence shown here is derived from an EMBL/GenBank/DDBJ whole genome shotgun (WGS) entry which is preliminary data.</text>
</comment>
<name>A0AAI9K300_9FIRM</name>
<dbReference type="PANTHER" id="PTHR37422:SF13">
    <property type="entry name" value="LIPOPOLYSACCHARIDE BIOSYNTHESIS PROTEIN PA4999-RELATED"/>
    <property type="match status" value="1"/>
</dbReference>
<evidence type="ECO:0000256" key="6">
    <source>
        <dbReference type="SAM" id="Phobius"/>
    </source>
</evidence>
<feature type="domain" description="O-antigen ligase-related" evidence="7">
    <location>
        <begin position="327"/>
        <end position="474"/>
    </location>
</feature>
<feature type="transmembrane region" description="Helical" evidence="6">
    <location>
        <begin position="16"/>
        <end position="35"/>
    </location>
</feature>
<dbReference type="Pfam" id="PF04932">
    <property type="entry name" value="Wzy_C"/>
    <property type="match status" value="1"/>
</dbReference>
<feature type="transmembrane region" description="Helical" evidence="6">
    <location>
        <begin position="272"/>
        <end position="289"/>
    </location>
</feature>
<feature type="transmembrane region" description="Helical" evidence="6">
    <location>
        <begin position="543"/>
        <end position="561"/>
    </location>
</feature>
<feature type="region of interest" description="Disordered" evidence="5">
    <location>
        <begin position="496"/>
        <end position="523"/>
    </location>
</feature>
<evidence type="ECO:0000256" key="2">
    <source>
        <dbReference type="ARBA" id="ARBA00022692"/>
    </source>
</evidence>
<keyword evidence="4 6" id="KW-0472">Membrane</keyword>
<gene>
    <name evidence="8" type="ORF">COEU31_07460</name>
</gene>
<dbReference type="RefSeq" id="WP_055223337.1">
    <property type="nucleotide sequence ID" value="NZ_BLYL01000003.1"/>
</dbReference>
<accession>A0AAI9K300</accession>
<dbReference type="InterPro" id="IPR007016">
    <property type="entry name" value="O-antigen_ligase-rel_domated"/>
</dbReference>
<evidence type="ECO:0000313" key="9">
    <source>
        <dbReference type="Proteomes" id="UP000660047"/>
    </source>
</evidence>
<sequence>MGKKDNIAGDGSRRELQNGITTLFLIYMGAAYPLITHDRYFDITVTKYRAFYIALCIYAVLMVLAVLVDVLGRNVSTGHGSQSSGGNVDASAGAAHGSRFIGRLRHFMDMHNIMTMDIFMAGFVLANVLAFFMSGNKVAAYTGEEGRRCGLQFVLLAFFLYVCMARYCRIRRYVVVIFMLAGSFVGIVGICQFMGYDFLGLREGLMQSIRNVYISTFGNIDIFASFLCVLVPMAAGAYISSEGKESIVIRITAVIAVLTGTGAVIISNANLAYAGVGGAMIVAWIWASYRGRIREFADVCLVMACGVLAISIMLGRTDNGYSELDGLSCFVSDSRMVWIVSVVVLVVWAAIRLASKWTVKFRGKAALAVSVGVSLAGIVAVVIYAAHNHMCIFSFEDSWGNYRGFVWRRLMEAYRDFSVPQKLFGYGNESVKSIMTDRYYDDMMNAVGVIYDNAHNEYLQYLITTGIFGAVSYVGLLVTTGGALVRTAVSGAVMNENESMSSQSAEKRSKEKAASRDSRTVRGSKTGTGLECLLGYAEDEGSMIAVLLGITGYAVQAFVNLNQSLTTPYIFLLIAMAGGLCRRYICQFADGGRK</sequence>
<keyword evidence="2 6" id="KW-0812">Transmembrane</keyword>
<feature type="transmembrane region" description="Helical" evidence="6">
    <location>
        <begin position="296"/>
        <end position="315"/>
    </location>
</feature>
<feature type="transmembrane region" description="Helical" evidence="6">
    <location>
        <begin position="567"/>
        <end position="585"/>
    </location>
</feature>
<proteinExistence type="predicted"/>
<feature type="transmembrane region" description="Helical" evidence="6">
    <location>
        <begin position="366"/>
        <end position="386"/>
    </location>
</feature>
<feature type="transmembrane region" description="Helical" evidence="6">
    <location>
        <begin position="461"/>
        <end position="485"/>
    </location>
</feature>
<feature type="transmembrane region" description="Helical" evidence="6">
    <location>
        <begin position="175"/>
        <end position="196"/>
    </location>
</feature>
<protein>
    <recommendedName>
        <fullName evidence="7">O-antigen ligase-related domain-containing protein</fullName>
    </recommendedName>
</protein>
<feature type="transmembrane region" description="Helical" evidence="6">
    <location>
        <begin position="150"/>
        <end position="168"/>
    </location>
</feature>
<evidence type="ECO:0000259" key="7">
    <source>
        <dbReference type="Pfam" id="PF04932"/>
    </source>
</evidence>
<keyword evidence="3 6" id="KW-1133">Transmembrane helix</keyword>
<dbReference type="PANTHER" id="PTHR37422">
    <property type="entry name" value="TEICHURONIC ACID BIOSYNTHESIS PROTEIN TUAE"/>
    <property type="match status" value="1"/>
</dbReference>
<feature type="transmembrane region" description="Helical" evidence="6">
    <location>
        <begin position="113"/>
        <end position="135"/>
    </location>
</feature>
<organism evidence="8 9">
    <name type="scientific">Coprococcus eutactus</name>
    <dbReference type="NCBI Taxonomy" id="33043"/>
    <lineage>
        <taxon>Bacteria</taxon>
        <taxon>Bacillati</taxon>
        <taxon>Bacillota</taxon>
        <taxon>Clostridia</taxon>
        <taxon>Lachnospirales</taxon>
        <taxon>Lachnospiraceae</taxon>
        <taxon>Coprococcus</taxon>
    </lineage>
</organism>
<comment type="subcellular location">
    <subcellularLocation>
        <location evidence="1">Membrane</location>
        <topology evidence="1">Multi-pass membrane protein</topology>
    </subcellularLocation>
</comment>
<feature type="transmembrane region" description="Helical" evidence="6">
    <location>
        <begin position="50"/>
        <end position="71"/>
    </location>
</feature>
<dbReference type="InterPro" id="IPR051533">
    <property type="entry name" value="WaaL-like"/>
</dbReference>
<dbReference type="AlphaFoldDB" id="A0AAI9K300"/>
<feature type="transmembrane region" description="Helical" evidence="6">
    <location>
        <begin position="335"/>
        <end position="354"/>
    </location>
</feature>
<evidence type="ECO:0000256" key="4">
    <source>
        <dbReference type="ARBA" id="ARBA00023136"/>
    </source>
</evidence>
<evidence type="ECO:0000313" key="8">
    <source>
        <dbReference type="EMBL" id="GFO93700.1"/>
    </source>
</evidence>
<dbReference type="GO" id="GO:0016020">
    <property type="term" value="C:membrane"/>
    <property type="evidence" value="ECO:0007669"/>
    <property type="project" value="UniProtKB-SubCell"/>
</dbReference>
<dbReference type="Proteomes" id="UP000660047">
    <property type="component" value="Unassembled WGS sequence"/>
</dbReference>
<dbReference type="EMBL" id="BLYL01000003">
    <property type="protein sequence ID" value="GFO93700.1"/>
    <property type="molecule type" value="Genomic_DNA"/>
</dbReference>
<reference evidence="8" key="1">
    <citation type="submission" date="2020-06" db="EMBL/GenBank/DDBJ databases">
        <title>Characterization of fructooligosaccharide metabolism and fructooligosaccharide-degrading enzymes in human commensal butyrate producers.</title>
        <authorList>
            <person name="Tanno H."/>
            <person name="Fujii T."/>
            <person name="Hirano K."/>
            <person name="Maeno S."/>
            <person name="Tonozuka T."/>
            <person name="Sakamoto M."/>
            <person name="Ohkuma M."/>
            <person name="Tochio T."/>
            <person name="Endo A."/>
        </authorList>
    </citation>
    <scope>NUCLEOTIDE SEQUENCE</scope>
    <source>
        <strain evidence="8">JCM 31265</strain>
    </source>
</reference>
<evidence type="ECO:0000256" key="5">
    <source>
        <dbReference type="SAM" id="MobiDB-lite"/>
    </source>
</evidence>
<feature type="transmembrane region" description="Helical" evidence="6">
    <location>
        <begin position="216"/>
        <end position="240"/>
    </location>
</feature>